<dbReference type="InterPro" id="IPR053204">
    <property type="entry name" value="Oxopyrrolidines_Biosynth-assoc"/>
</dbReference>
<protein>
    <submittedName>
        <fullName evidence="1">Uncharacterized protein</fullName>
    </submittedName>
</protein>
<dbReference type="AlphaFoldDB" id="A0A2J6RY79"/>
<organism evidence="1 2">
    <name type="scientific">Hyaloscypha variabilis (strain UAMH 11265 / GT02V1 / F)</name>
    <name type="common">Meliniomyces variabilis</name>
    <dbReference type="NCBI Taxonomy" id="1149755"/>
    <lineage>
        <taxon>Eukaryota</taxon>
        <taxon>Fungi</taxon>
        <taxon>Dikarya</taxon>
        <taxon>Ascomycota</taxon>
        <taxon>Pezizomycotina</taxon>
        <taxon>Leotiomycetes</taxon>
        <taxon>Helotiales</taxon>
        <taxon>Hyaloscyphaceae</taxon>
        <taxon>Hyaloscypha</taxon>
        <taxon>Hyaloscypha variabilis</taxon>
    </lineage>
</organism>
<dbReference type="STRING" id="1149755.A0A2J6RY79"/>
<dbReference type="Proteomes" id="UP000235786">
    <property type="component" value="Unassembled WGS sequence"/>
</dbReference>
<reference evidence="1 2" key="1">
    <citation type="submission" date="2016-04" db="EMBL/GenBank/DDBJ databases">
        <title>A degradative enzymes factory behind the ericoid mycorrhizal symbiosis.</title>
        <authorList>
            <consortium name="DOE Joint Genome Institute"/>
            <person name="Martino E."/>
            <person name="Morin E."/>
            <person name="Grelet G."/>
            <person name="Kuo A."/>
            <person name="Kohler A."/>
            <person name="Daghino S."/>
            <person name="Barry K."/>
            <person name="Choi C."/>
            <person name="Cichocki N."/>
            <person name="Clum A."/>
            <person name="Copeland A."/>
            <person name="Hainaut M."/>
            <person name="Haridas S."/>
            <person name="Labutti K."/>
            <person name="Lindquist E."/>
            <person name="Lipzen A."/>
            <person name="Khouja H.-R."/>
            <person name="Murat C."/>
            <person name="Ohm R."/>
            <person name="Olson A."/>
            <person name="Spatafora J."/>
            <person name="Veneault-Fourrey C."/>
            <person name="Henrissat B."/>
            <person name="Grigoriev I."/>
            <person name="Martin F."/>
            <person name="Perotto S."/>
        </authorList>
    </citation>
    <scope>NUCLEOTIDE SEQUENCE [LARGE SCALE GENOMIC DNA]</scope>
    <source>
        <strain evidence="1 2">F</strain>
    </source>
</reference>
<sequence length="314" mass="34475">MSQRSPSQVCHHADFLRQCAADLDAEINAHPPEESTKEFLITIKSFMIALNGSFSQHHDPITFVEADLHHIWHMVLEVAKITGLEDTTHDSLILLLLYFKELGTLGGNIEGVDEEAVIADGGRAWTDLPYFGADLLAAWKESAGMTAKHRINLAAFTGKCVAHGVGGTDTVLSALWLLEEAFRGDGELAASEIAVDLVELLPVCTALLQNCCHKLLKLCNSSDQGPAGEFSMGRWLSWRRQFQVLSQSEDRALAQEAKCGFDSMINCGREMGYIVEGEERYWAKVMGLLADVLKRSGKESVGLEDIVADPSWAD</sequence>
<proteinExistence type="predicted"/>
<gene>
    <name evidence="1" type="ORF">L207DRAFT_564147</name>
</gene>
<dbReference type="PANTHER" id="PTHR38797">
    <property type="entry name" value="NUCLEAR PORE COMPLEX PROTEIN NUP85-RELATED"/>
    <property type="match status" value="1"/>
</dbReference>
<dbReference type="Pfam" id="PF12311">
    <property type="entry name" value="DUF3632"/>
    <property type="match status" value="1"/>
</dbReference>
<evidence type="ECO:0000313" key="2">
    <source>
        <dbReference type="Proteomes" id="UP000235786"/>
    </source>
</evidence>
<accession>A0A2J6RY79</accession>
<dbReference type="InterPro" id="IPR022085">
    <property type="entry name" value="OpdG"/>
</dbReference>
<evidence type="ECO:0000313" key="1">
    <source>
        <dbReference type="EMBL" id="PMD43470.1"/>
    </source>
</evidence>
<dbReference type="EMBL" id="KZ613942">
    <property type="protein sequence ID" value="PMD43470.1"/>
    <property type="molecule type" value="Genomic_DNA"/>
</dbReference>
<dbReference type="OrthoDB" id="5403091at2759"/>
<keyword evidence="2" id="KW-1185">Reference proteome</keyword>
<dbReference type="PANTHER" id="PTHR38797:SF7">
    <property type="entry name" value="TRANSCRIPTION FACTOR DOMAIN-CONTAINING PROTEIN"/>
    <property type="match status" value="1"/>
</dbReference>
<name>A0A2J6RY79_HYAVF</name>